<dbReference type="InterPro" id="IPR029068">
    <property type="entry name" value="Glyas_Bleomycin-R_OHBP_Dase"/>
</dbReference>
<evidence type="ECO:0000259" key="1">
    <source>
        <dbReference type="Pfam" id="PF06983"/>
    </source>
</evidence>
<feature type="domain" description="PhnB-like" evidence="1">
    <location>
        <begin position="2"/>
        <end position="125"/>
    </location>
</feature>
<dbReference type="CDD" id="cd06588">
    <property type="entry name" value="PhnB_like"/>
    <property type="match status" value="1"/>
</dbReference>
<dbReference type="Pfam" id="PF06983">
    <property type="entry name" value="3-dmu-9_3-mt"/>
    <property type="match status" value="1"/>
</dbReference>
<reference evidence="2" key="1">
    <citation type="submission" date="2024-07" db="EMBL/GenBank/DDBJ databases">
        <title>Halotolerant mesophilic bacterium Ornithinibacillus sp. 4-3, sp. nov., isolated from soil.</title>
        <authorList>
            <person name="Sidarenka A.V."/>
            <person name="Guliayeva D.E."/>
            <person name="Leanovich S.I."/>
            <person name="Hileuskaya K.S."/>
            <person name="Akhremchuk A.E."/>
            <person name="Sikolenko M.A."/>
            <person name="Valentovich L.N."/>
        </authorList>
    </citation>
    <scope>NUCLEOTIDE SEQUENCE</scope>
    <source>
        <strain evidence="2">4-3</strain>
    </source>
</reference>
<dbReference type="EMBL" id="CP162599">
    <property type="protein sequence ID" value="XDK32607.1"/>
    <property type="molecule type" value="Genomic_DNA"/>
</dbReference>
<dbReference type="SUPFAM" id="SSF54593">
    <property type="entry name" value="Glyoxalase/Bleomycin resistance protein/Dihydroxybiphenyl dioxygenase"/>
    <property type="match status" value="1"/>
</dbReference>
<dbReference type="RefSeq" id="WP_368653295.1">
    <property type="nucleotide sequence ID" value="NZ_CP162599.1"/>
</dbReference>
<organism evidence="2">
    <name type="scientific">Ornithinibacillus sp. 4-3</name>
    <dbReference type="NCBI Taxonomy" id="3231488"/>
    <lineage>
        <taxon>Bacteria</taxon>
        <taxon>Bacillati</taxon>
        <taxon>Bacillota</taxon>
        <taxon>Bacilli</taxon>
        <taxon>Bacillales</taxon>
        <taxon>Bacillaceae</taxon>
        <taxon>Ornithinibacillus</taxon>
    </lineage>
</organism>
<dbReference type="Gene3D" id="3.10.180.10">
    <property type="entry name" value="2,3-Dihydroxybiphenyl 1,2-Dioxygenase, domain 1"/>
    <property type="match status" value="1"/>
</dbReference>
<gene>
    <name evidence="2" type="ORF">AB4Y30_16615</name>
</gene>
<dbReference type="PANTHER" id="PTHR33990">
    <property type="entry name" value="PROTEIN YJDN-RELATED"/>
    <property type="match status" value="1"/>
</dbReference>
<accession>A0AB39HMK1</accession>
<proteinExistence type="predicted"/>
<evidence type="ECO:0000313" key="2">
    <source>
        <dbReference type="EMBL" id="XDK32607.1"/>
    </source>
</evidence>
<sequence>MLNGNAKEAIQFYEHALDAQILTINTYGEVPDLPSGNQKDLVAHAELRIGDSKIMLCDRLHGSNNLPVERGNLVTICISTNDTEKSKRFFEALKHEGKVMMPFQETSFSTAFGSLTDKFGVTFLIETEKQR</sequence>
<name>A0AB39HMK1_9BACI</name>
<dbReference type="InterPro" id="IPR028973">
    <property type="entry name" value="PhnB-like"/>
</dbReference>
<protein>
    <submittedName>
        <fullName evidence="2">VOC family protein</fullName>
    </submittedName>
</protein>
<dbReference type="AlphaFoldDB" id="A0AB39HMK1"/>